<feature type="domain" description="Multidrug resistance protein MdtA-like barrel-sandwich hybrid" evidence="11">
    <location>
        <begin position="61"/>
        <end position="275"/>
    </location>
</feature>
<feature type="coiled-coil region" evidence="8">
    <location>
        <begin position="101"/>
        <end position="156"/>
    </location>
</feature>
<dbReference type="PANTHER" id="PTHR30386">
    <property type="entry name" value="MEMBRANE FUSION SUBUNIT OF EMRAB-TOLC MULTIDRUG EFFLUX PUMP"/>
    <property type="match status" value="1"/>
</dbReference>
<comment type="subcellular location">
    <subcellularLocation>
        <location evidence="1">Cell envelope</location>
    </subcellularLocation>
</comment>
<evidence type="ECO:0000256" key="2">
    <source>
        <dbReference type="ARBA" id="ARBA00022448"/>
    </source>
</evidence>
<dbReference type="InterPro" id="IPR050739">
    <property type="entry name" value="MFP"/>
</dbReference>
<organism evidence="12 13">
    <name type="scientific">Sphingobium rhizovicinum</name>
    <dbReference type="NCBI Taxonomy" id="432308"/>
    <lineage>
        <taxon>Bacteria</taxon>
        <taxon>Pseudomonadati</taxon>
        <taxon>Pseudomonadota</taxon>
        <taxon>Alphaproteobacteria</taxon>
        <taxon>Sphingomonadales</taxon>
        <taxon>Sphingomonadaceae</taxon>
        <taxon>Sphingobium</taxon>
    </lineage>
</organism>
<name>A0ABV7NJD4_9SPHN</name>
<evidence type="ECO:0000313" key="12">
    <source>
        <dbReference type="EMBL" id="MFC3442505.1"/>
    </source>
</evidence>
<evidence type="ECO:0000256" key="1">
    <source>
        <dbReference type="ARBA" id="ARBA00004196"/>
    </source>
</evidence>
<keyword evidence="13" id="KW-1185">Reference proteome</keyword>
<dbReference type="Pfam" id="PF25917">
    <property type="entry name" value="BSH_RND"/>
    <property type="match status" value="1"/>
</dbReference>
<dbReference type="InterPro" id="IPR058624">
    <property type="entry name" value="MdtA-like_HH"/>
</dbReference>
<evidence type="ECO:0000256" key="4">
    <source>
        <dbReference type="ARBA" id="ARBA00022519"/>
    </source>
</evidence>
<accession>A0ABV7NJD4</accession>
<dbReference type="Gene3D" id="1.10.287.470">
    <property type="entry name" value="Helix hairpin bin"/>
    <property type="match status" value="1"/>
</dbReference>
<dbReference type="Gene3D" id="2.40.50.100">
    <property type="match status" value="1"/>
</dbReference>
<dbReference type="InterPro" id="IPR058625">
    <property type="entry name" value="MdtA-like_BSH"/>
</dbReference>
<dbReference type="RefSeq" id="WP_380796659.1">
    <property type="nucleotide sequence ID" value="NZ_JBHRVU010000004.1"/>
</dbReference>
<gene>
    <name evidence="12" type="ORF">ACFOKF_15125</name>
</gene>
<keyword evidence="5 9" id="KW-0812">Transmembrane</keyword>
<evidence type="ECO:0000259" key="11">
    <source>
        <dbReference type="Pfam" id="PF25917"/>
    </source>
</evidence>
<evidence type="ECO:0000256" key="3">
    <source>
        <dbReference type="ARBA" id="ARBA00022475"/>
    </source>
</evidence>
<evidence type="ECO:0000313" key="13">
    <source>
        <dbReference type="Proteomes" id="UP001595681"/>
    </source>
</evidence>
<keyword evidence="2" id="KW-0813">Transport</keyword>
<protein>
    <submittedName>
        <fullName evidence="12">EmrA/EmrK family multidrug efflux transporter periplasmic adaptor subunit</fullName>
    </submittedName>
</protein>
<keyword evidence="7 9" id="KW-0472">Membrane</keyword>
<evidence type="ECO:0000256" key="6">
    <source>
        <dbReference type="ARBA" id="ARBA00022989"/>
    </source>
</evidence>
<keyword evidence="6 9" id="KW-1133">Transmembrane helix</keyword>
<keyword evidence="4" id="KW-0997">Cell inner membrane</keyword>
<dbReference type="Pfam" id="PF25876">
    <property type="entry name" value="HH_MFP_RND"/>
    <property type="match status" value="1"/>
</dbReference>
<dbReference type="PANTHER" id="PTHR30386:SF19">
    <property type="entry name" value="MULTIDRUG EXPORT PROTEIN EMRA-RELATED"/>
    <property type="match status" value="1"/>
</dbReference>
<evidence type="ECO:0000256" key="9">
    <source>
        <dbReference type="SAM" id="Phobius"/>
    </source>
</evidence>
<feature type="transmembrane region" description="Helical" evidence="9">
    <location>
        <begin position="23"/>
        <end position="44"/>
    </location>
</feature>
<proteinExistence type="predicted"/>
<comment type="caution">
    <text evidence="12">The sequence shown here is derived from an EMBL/GenBank/DDBJ whole genome shotgun (WGS) entry which is preliminary data.</text>
</comment>
<dbReference type="Proteomes" id="UP001595681">
    <property type="component" value="Unassembled WGS sequence"/>
</dbReference>
<dbReference type="EMBL" id="JBHRVU010000004">
    <property type="protein sequence ID" value="MFC3442505.1"/>
    <property type="molecule type" value="Genomic_DNA"/>
</dbReference>
<dbReference type="NCBIfam" id="TIGR00998">
    <property type="entry name" value="8a0101"/>
    <property type="match status" value="1"/>
</dbReference>
<feature type="domain" description="Multidrug resistance protein MdtA-like alpha-helical hairpin" evidence="10">
    <location>
        <begin position="137"/>
        <end position="199"/>
    </location>
</feature>
<dbReference type="SUPFAM" id="SSF111369">
    <property type="entry name" value="HlyD-like secretion proteins"/>
    <property type="match status" value="3"/>
</dbReference>
<keyword evidence="8" id="KW-0175">Coiled coil</keyword>
<evidence type="ECO:0000256" key="7">
    <source>
        <dbReference type="ARBA" id="ARBA00023136"/>
    </source>
</evidence>
<dbReference type="Gene3D" id="2.40.30.170">
    <property type="match status" value="1"/>
</dbReference>
<sequence length="378" mass="40177">MADAALETTDAQQEGRQSARKTWLTRLGLVVVIGGLLWAAWYLLVGRNHVSTDNAYVNAEMAQVTPLISAQATDVLVSDTQAVKKGDILVKLDPANARIAVAQAEADLAEARRRFRQTAATSDSLSAQVQARGADIVQARAQLATAQADFDKARVDLQRREALVGDGAVSGDEVTAARKGYAAARAALDLARAGVQTAQATRNAATGQLEANDALVRGSTIDTDPAVLAAQAKLDSAKLDLDRTVIRAPIDGVVTKRQVQVGQRVAQGSPIMTIVPLNQLYVDANFKERQLRDVKVGMTATVTSDLYGDDVVYHGKVVGFAGGTGSSMSLIPAQNATGNWIKVVQRLPLRIALDPRELAAHPLRVGLSMDVELDLSDK</sequence>
<evidence type="ECO:0000256" key="8">
    <source>
        <dbReference type="SAM" id="Coils"/>
    </source>
</evidence>
<reference evidence="13" key="1">
    <citation type="journal article" date="2019" name="Int. J. Syst. Evol. Microbiol.">
        <title>The Global Catalogue of Microorganisms (GCM) 10K type strain sequencing project: providing services to taxonomists for standard genome sequencing and annotation.</title>
        <authorList>
            <consortium name="The Broad Institute Genomics Platform"/>
            <consortium name="The Broad Institute Genome Sequencing Center for Infectious Disease"/>
            <person name="Wu L."/>
            <person name="Ma J."/>
        </authorList>
    </citation>
    <scope>NUCLEOTIDE SEQUENCE [LARGE SCALE GENOMIC DNA]</scope>
    <source>
        <strain evidence="13">CCM 7491</strain>
    </source>
</reference>
<dbReference type="InterPro" id="IPR005694">
    <property type="entry name" value="MFP_proteobact"/>
</dbReference>
<evidence type="ECO:0000259" key="10">
    <source>
        <dbReference type="Pfam" id="PF25876"/>
    </source>
</evidence>
<evidence type="ECO:0000256" key="5">
    <source>
        <dbReference type="ARBA" id="ARBA00022692"/>
    </source>
</evidence>
<keyword evidence="3" id="KW-1003">Cell membrane</keyword>